<comment type="subcellular location">
    <subcellularLocation>
        <location evidence="1">Cell membrane</location>
        <topology evidence="1">Multi-pass membrane protein</topology>
    </subcellularLocation>
</comment>
<feature type="domain" description="EamA" evidence="7">
    <location>
        <begin position="143"/>
        <end position="278"/>
    </location>
</feature>
<keyword evidence="4 6" id="KW-1133">Transmembrane helix</keyword>
<feature type="transmembrane region" description="Helical" evidence="6">
    <location>
        <begin position="171"/>
        <end position="191"/>
    </location>
</feature>
<evidence type="ECO:0000313" key="9">
    <source>
        <dbReference type="EMBL" id="WCL71684.1"/>
    </source>
</evidence>
<dbReference type="PANTHER" id="PTHR42920">
    <property type="entry name" value="OS03G0707200 PROTEIN-RELATED"/>
    <property type="match status" value="1"/>
</dbReference>
<feature type="transmembrane region" description="Helical" evidence="6">
    <location>
        <begin position="60"/>
        <end position="79"/>
    </location>
</feature>
<feature type="transmembrane region" description="Helical" evidence="6">
    <location>
        <begin position="28"/>
        <end position="48"/>
    </location>
</feature>
<evidence type="ECO:0000256" key="1">
    <source>
        <dbReference type="ARBA" id="ARBA00004651"/>
    </source>
</evidence>
<reference evidence="8" key="1">
    <citation type="submission" date="2022-01" db="EMBL/GenBank/DDBJ databases">
        <title>Neisseria sp. ZJ104.</title>
        <authorList>
            <person name="Yang C."/>
        </authorList>
    </citation>
    <scope>NUCLEOTIDE SEQUENCE</scope>
    <source>
        <strain evidence="8">ZJ104</strain>
    </source>
</reference>
<dbReference type="InterPro" id="IPR051258">
    <property type="entry name" value="Diverse_Substrate_Transporter"/>
</dbReference>
<evidence type="ECO:0000313" key="11">
    <source>
        <dbReference type="Proteomes" id="UP001221268"/>
    </source>
</evidence>
<evidence type="ECO:0000256" key="6">
    <source>
        <dbReference type="SAM" id="Phobius"/>
    </source>
</evidence>
<reference evidence="9 11" key="2">
    <citation type="submission" date="2023-01" db="EMBL/GenBank/DDBJ databases">
        <authorList>
            <person name="Yang C."/>
        </authorList>
    </citation>
    <scope>NUCLEOTIDE SEQUENCE [LARGE SCALE GENOMIC DNA]</scope>
    <source>
        <strain evidence="9 11">ZJ106</strain>
    </source>
</reference>
<evidence type="ECO:0000259" key="7">
    <source>
        <dbReference type="Pfam" id="PF00892"/>
    </source>
</evidence>
<keyword evidence="3 6" id="KW-0812">Transmembrane</keyword>
<evidence type="ECO:0000313" key="8">
    <source>
        <dbReference type="EMBL" id="MCF7530471.1"/>
    </source>
</evidence>
<accession>A0AAW5ALS5</accession>
<dbReference type="InterPro" id="IPR037185">
    <property type="entry name" value="EmrE-like"/>
</dbReference>
<protein>
    <submittedName>
        <fullName evidence="8">DMT family transporter</fullName>
    </submittedName>
</protein>
<dbReference type="Proteomes" id="UP001221268">
    <property type="component" value="Chromosome"/>
</dbReference>
<dbReference type="SUPFAM" id="SSF103481">
    <property type="entry name" value="Multidrug resistance efflux transporter EmrE"/>
    <property type="match status" value="2"/>
</dbReference>
<dbReference type="Pfam" id="PF00892">
    <property type="entry name" value="EamA"/>
    <property type="match status" value="2"/>
</dbReference>
<dbReference type="RefSeq" id="WP_237090978.1">
    <property type="nucleotide sequence ID" value="NZ_CP116766.1"/>
</dbReference>
<dbReference type="GO" id="GO:0005886">
    <property type="term" value="C:plasma membrane"/>
    <property type="evidence" value="ECO:0007669"/>
    <property type="project" value="UniProtKB-SubCell"/>
</dbReference>
<dbReference type="EMBL" id="CP116766">
    <property type="protein sequence ID" value="WCL71684.1"/>
    <property type="molecule type" value="Genomic_DNA"/>
</dbReference>
<evidence type="ECO:0000256" key="3">
    <source>
        <dbReference type="ARBA" id="ARBA00022692"/>
    </source>
</evidence>
<proteinExistence type="predicted"/>
<dbReference type="EMBL" id="JAKKDL010000017">
    <property type="protein sequence ID" value="MCF7530471.1"/>
    <property type="molecule type" value="Genomic_DNA"/>
</dbReference>
<feature type="transmembrane region" description="Helical" evidence="6">
    <location>
        <begin position="85"/>
        <end position="107"/>
    </location>
</feature>
<evidence type="ECO:0000256" key="2">
    <source>
        <dbReference type="ARBA" id="ARBA00022475"/>
    </source>
</evidence>
<feature type="transmembrane region" description="Helical" evidence="6">
    <location>
        <begin position="233"/>
        <end position="256"/>
    </location>
</feature>
<sequence length="289" mass="31212">MLYLIAALLIWSSSFVAAKYAYTMLDPALMVEARLLIAALLALPFCRRHFGKIPKNKRKTLLWLVFVNYVLVLLGQFIGVKYTSAASAATIVGLEPVLMVFVGHFFFRDKAAWYHWVCGLAAFAGVAVMIAGGSEAGGGIDLRGCLLVLLSGFAFSMVFRPTQKFIAEVGAPAFSAVSFVAAAVLCLPFSLLLAESYRINWNWQGMAALLYLGVGASWLAYRLWNKGIGSVSANVSGILTALEPVFGVCMAVLLLGERISPVSGIGIFIVISATFFAVLIPKIILKNNR</sequence>
<keyword evidence="11" id="KW-1185">Reference proteome</keyword>
<organism evidence="8 10">
    <name type="scientific">Neisseria lisongii</name>
    <dbReference type="NCBI Taxonomy" id="2912188"/>
    <lineage>
        <taxon>Bacteria</taxon>
        <taxon>Pseudomonadati</taxon>
        <taxon>Pseudomonadota</taxon>
        <taxon>Betaproteobacteria</taxon>
        <taxon>Neisseriales</taxon>
        <taxon>Neisseriaceae</taxon>
        <taxon>Neisseria</taxon>
    </lineage>
</organism>
<gene>
    <name evidence="8" type="ORF">L4H06_09570</name>
    <name evidence="9" type="ORF">PJU73_00715</name>
</gene>
<evidence type="ECO:0000256" key="5">
    <source>
        <dbReference type="ARBA" id="ARBA00023136"/>
    </source>
</evidence>
<dbReference type="AlphaFoldDB" id="A0AAW5ALS5"/>
<name>A0AAW5ALS5_9NEIS</name>
<evidence type="ECO:0000313" key="10">
    <source>
        <dbReference type="Proteomes" id="UP001201397"/>
    </source>
</evidence>
<keyword evidence="2" id="KW-1003">Cell membrane</keyword>
<evidence type="ECO:0000256" key="4">
    <source>
        <dbReference type="ARBA" id="ARBA00022989"/>
    </source>
</evidence>
<dbReference type="Proteomes" id="UP001201397">
    <property type="component" value="Unassembled WGS sequence"/>
</dbReference>
<dbReference type="PANTHER" id="PTHR42920:SF24">
    <property type="entry name" value="AROMATIC AMINO ACID EXPORTER YDDG"/>
    <property type="match status" value="1"/>
</dbReference>
<feature type="transmembrane region" description="Helical" evidence="6">
    <location>
        <begin position="262"/>
        <end position="285"/>
    </location>
</feature>
<feature type="domain" description="EamA" evidence="7">
    <location>
        <begin position="2"/>
        <end position="130"/>
    </location>
</feature>
<feature type="transmembrane region" description="Helical" evidence="6">
    <location>
        <begin position="140"/>
        <end position="159"/>
    </location>
</feature>
<dbReference type="InterPro" id="IPR000620">
    <property type="entry name" value="EamA_dom"/>
</dbReference>
<feature type="transmembrane region" description="Helical" evidence="6">
    <location>
        <begin position="203"/>
        <end position="221"/>
    </location>
</feature>
<keyword evidence="5 6" id="KW-0472">Membrane</keyword>
<feature type="transmembrane region" description="Helical" evidence="6">
    <location>
        <begin position="114"/>
        <end position="134"/>
    </location>
</feature>